<feature type="compositionally biased region" description="Polar residues" evidence="1">
    <location>
        <begin position="738"/>
        <end position="747"/>
    </location>
</feature>
<evidence type="ECO:0000313" key="4">
    <source>
        <dbReference type="EMBL" id="TVU10437.1"/>
    </source>
</evidence>
<feature type="domain" description="DUF4220" evidence="3">
    <location>
        <begin position="49"/>
        <end position="408"/>
    </location>
</feature>
<dbReference type="EMBL" id="RWGY01000039">
    <property type="protein sequence ID" value="TVU10437.1"/>
    <property type="molecule type" value="Genomic_DNA"/>
</dbReference>
<keyword evidence="2" id="KW-1133">Transmembrane helix</keyword>
<evidence type="ECO:0000313" key="5">
    <source>
        <dbReference type="Proteomes" id="UP000324897"/>
    </source>
</evidence>
<proteinExistence type="predicted"/>
<feature type="transmembrane region" description="Helical" evidence="2">
    <location>
        <begin position="46"/>
        <end position="67"/>
    </location>
</feature>
<dbReference type="OrthoDB" id="587263at2759"/>
<dbReference type="Proteomes" id="UP000324897">
    <property type="component" value="Chromosome 3"/>
</dbReference>
<keyword evidence="2" id="KW-0472">Membrane</keyword>
<dbReference type="PANTHER" id="PTHR31325">
    <property type="entry name" value="OS01G0798800 PROTEIN-RELATED"/>
    <property type="match status" value="1"/>
</dbReference>
<dbReference type="Gramene" id="TVU10437">
    <property type="protein sequence ID" value="TVU10437"/>
    <property type="gene ID" value="EJB05_43966"/>
</dbReference>
<name>A0A5J9TGR3_9POAL</name>
<keyword evidence="2" id="KW-0812">Transmembrane</keyword>
<accession>A0A5J9TGR3</accession>
<comment type="caution">
    <text evidence="4">The sequence shown here is derived from an EMBL/GenBank/DDBJ whole genome shotgun (WGS) entry which is preliminary data.</text>
</comment>
<dbReference type="Pfam" id="PF13968">
    <property type="entry name" value="DUF4220"/>
    <property type="match status" value="1"/>
</dbReference>
<dbReference type="InterPro" id="IPR007658">
    <property type="entry name" value="DUF594"/>
</dbReference>
<feature type="compositionally biased region" description="Polar residues" evidence="1">
    <location>
        <begin position="754"/>
        <end position="792"/>
    </location>
</feature>
<dbReference type="InterPro" id="IPR025315">
    <property type="entry name" value="DUF4220"/>
</dbReference>
<feature type="non-terminal residue" evidence="4">
    <location>
        <position position="1"/>
    </location>
</feature>
<protein>
    <recommendedName>
        <fullName evidence="3">DUF4220 domain-containing protein</fullName>
    </recommendedName>
</protein>
<dbReference type="Pfam" id="PF04578">
    <property type="entry name" value="DUF594"/>
    <property type="match status" value="1"/>
</dbReference>
<feature type="region of interest" description="Disordered" evidence="1">
    <location>
        <begin position="206"/>
        <end position="229"/>
    </location>
</feature>
<feature type="compositionally biased region" description="Basic and acidic residues" evidence="1">
    <location>
        <begin position="209"/>
        <end position="222"/>
    </location>
</feature>
<gene>
    <name evidence="4" type="ORF">EJB05_43966</name>
</gene>
<keyword evidence="5" id="KW-1185">Reference proteome</keyword>
<evidence type="ECO:0000256" key="1">
    <source>
        <dbReference type="SAM" id="MobiDB-lite"/>
    </source>
</evidence>
<feature type="transmembrane region" description="Helical" evidence="2">
    <location>
        <begin position="15"/>
        <end position="34"/>
    </location>
</feature>
<sequence length="802" mass="89206">MGLSAAVHWWEESQLRVLVLSSLVVQWLLLFFSSRRDLPIQGWCRSMIWLAYLGSDSLAIYGLATLFNRHGKNPGAGGGSSSSSSVLEVVWAPVLLMHLGGQDGITAYNLEDNELWTRHALTAVSQVTVAIYVFSKSWPGGDKRLLQAAILLFIVGIIKCFEKPWALKSASINSLVSSSELVRKTTNREAEVEGFVREAKAFVQEQTEADERGAFVQDSDHPEGEDEESIASWFQNAKITWESLKERYREAKKAKPSAQGDDHPESPEEGVVSPTVNDEKPGVPLQLFVDLTCPIANRLAILKFFRLRDEKKNYPSLRVELFNVLRLLYTKYKISPDYGQEHLPSKDQTESSKGGCSAFVRVLRALLPWAAIGLFHHSHREAYNDTDVKITYALLCCTAILEGLTIFVLDTLTTGEEALPVTVSQYDLIGFFVCNRNHTKKLSIISFFGLKDYLEQHWWIKSCYSSCKIVGLVNQYVKTGWKKDIHDAASYRMFNDNMGQRTLQLNDCKHLAWSLNRPFDESVLLWHIATDFCFYSCSFTGHECVFPQGTRRIQRESPGGQTGPQCGQLIDCKANTCRQMSNYMMYLLFINPEMLLPGSRRNLFTTAYRELEDVLTDIEPPVEEKGLVLRINSEMQSTNGSQEEGFIHDAWSLAQGLQALGDEKMALGDEKMWEVIQGVWLEMLCFSAGRCRGYLHAKALGTGGELLTYVWLLLSNMGMETFAERLQRVELSSGGGNTAASPSTSEVPNGGSAPPTSAVTSGATPSTSSEVPTVADPSTSKVASGAAPSTSEIRFADEDDMV</sequence>
<evidence type="ECO:0000256" key="2">
    <source>
        <dbReference type="SAM" id="Phobius"/>
    </source>
</evidence>
<feature type="region of interest" description="Disordered" evidence="1">
    <location>
        <begin position="250"/>
        <end position="277"/>
    </location>
</feature>
<feature type="region of interest" description="Disordered" evidence="1">
    <location>
        <begin position="733"/>
        <end position="802"/>
    </location>
</feature>
<dbReference type="AlphaFoldDB" id="A0A5J9TGR3"/>
<reference evidence="4 5" key="1">
    <citation type="journal article" date="2019" name="Sci. Rep.">
        <title>A high-quality genome of Eragrostis curvula grass provides insights into Poaceae evolution and supports new strategies to enhance forage quality.</title>
        <authorList>
            <person name="Carballo J."/>
            <person name="Santos B.A.C.M."/>
            <person name="Zappacosta D."/>
            <person name="Garbus I."/>
            <person name="Selva J.P."/>
            <person name="Gallo C.A."/>
            <person name="Diaz A."/>
            <person name="Albertini E."/>
            <person name="Caccamo M."/>
            <person name="Echenique V."/>
        </authorList>
    </citation>
    <scope>NUCLEOTIDE SEQUENCE [LARGE SCALE GENOMIC DNA]</scope>
    <source>
        <strain evidence="5">cv. Victoria</strain>
        <tissue evidence="4">Leaf</tissue>
    </source>
</reference>
<organism evidence="4 5">
    <name type="scientific">Eragrostis curvula</name>
    <name type="common">weeping love grass</name>
    <dbReference type="NCBI Taxonomy" id="38414"/>
    <lineage>
        <taxon>Eukaryota</taxon>
        <taxon>Viridiplantae</taxon>
        <taxon>Streptophyta</taxon>
        <taxon>Embryophyta</taxon>
        <taxon>Tracheophyta</taxon>
        <taxon>Spermatophyta</taxon>
        <taxon>Magnoliopsida</taxon>
        <taxon>Liliopsida</taxon>
        <taxon>Poales</taxon>
        <taxon>Poaceae</taxon>
        <taxon>PACMAD clade</taxon>
        <taxon>Chloridoideae</taxon>
        <taxon>Eragrostideae</taxon>
        <taxon>Eragrostidinae</taxon>
        <taxon>Eragrostis</taxon>
    </lineage>
</organism>
<evidence type="ECO:0000259" key="3">
    <source>
        <dbReference type="Pfam" id="PF13968"/>
    </source>
</evidence>